<sequence>MTRLNKDQLKQTLLRSLDEEIEAAISAATQAQQTAAHEDNKPENQYDTLSLEAAYLAHGQSERILELQQQRIRLAKWDVPAFDDDDEIACGALIQLCHPQQGERWLWLTLLAGGRRLLWQGNAVTVVSSDAPLAQLVLHKGVGDDIRWQGMDGWEITQLQ</sequence>
<dbReference type="OrthoDB" id="5293337at2"/>
<name>A0A222FN60_9GAMM</name>
<evidence type="ECO:0000313" key="2">
    <source>
        <dbReference type="Proteomes" id="UP000202440"/>
    </source>
</evidence>
<proteinExistence type="predicted"/>
<keyword evidence="2" id="KW-1185">Reference proteome</keyword>
<dbReference type="RefSeq" id="WP_094061632.1">
    <property type="nucleotide sequence ID" value="NZ_CP022530.1"/>
</dbReference>
<reference evidence="1 2" key="1">
    <citation type="submission" date="2017-07" db="EMBL/GenBank/DDBJ databases">
        <title>Annotated genome sequence of Bacterioplanes sanyensis isolated from Red Sea.</title>
        <authorList>
            <person name="Rehman Z.U."/>
        </authorList>
    </citation>
    <scope>NUCLEOTIDE SEQUENCE [LARGE SCALE GENOMIC DNA]</scope>
    <source>
        <strain evidence="1 2">NV9</strain>
    </source>
</reference>
<evidence type="ECO:0000313" key="1">
    <source>
        <dbReference type="EMBL" id="ASP40465.1"/>
    </source>
</evidence>
<dbReference type="KEGG" id="bsan:CHH28_18075"/>
<organism evidence="1 2">
    <name type="scientific">Bacterioplanes sanyensis</name>
    <dbReference type="NCBI Taxonomy" id="1249553"/>
    <lineage>
        <taxon>Bacteria</taxon>
        <taxon>Pseudomonadati</taxon>
        <taxon>Pseudomonadota</taxon>
        <taxon>Gammaproteobacteria</taxon>
        <taxon>Oceanospirillales</taxon>
        <taxon>Oceanospirillaceae</taxon>
        <taxon>Bacterioplanes</taxon>
    </lineage>
</organism>
<protein>
    <recommendedName>
        <fullName evidence="3">Transcription elongation factor GreAB</fullName>
    </recommendedName>
</protein>
<evidence type="ECO:0008006" key="3">
    <source>
        <dbReference type="Google" id="ProtNLM"/>
    </source>
</evidence>
<accession>A0A222FN60</accession>
<gene>
    <name evidence="1" type="ORF">CHH28_18075</name>
</gene>
<dbReference type="Proteomes" id="UP000202440">
    <property type="component" value="Chromosome"/>
</dbReference>
<dbReference type="EMBL" id="CP022530">
    <property type="protein sequence ID" value="ASP40465.1"/>
    <property type="molecule type" value="Genomic_DNA"/>
</dbReference>
<dbReference type="AlphaFoldDB" id="A0A222FN60"/>